<name>F2G4I1_ALTMD</name>
<dbReference type="InterPro" id="IPR021352">
    <property type="entry name" value="DUF2971"/>
</dbReference>
<organism evidence="1 2">
    <name type="scientific">Alteromonas mediterranea (strain DSM 17117 / CIP 110805 / LMG 28347 / Deep ecotype)</name>
    <dbReference type="NCBI Taxonomy" id="1774373"/>
    <lineage>
        <taxon>Bacteria</taxon>
        <taxon>Pseudomonadati</taxon>
        <taxon>Pseudomonadota</taxon>
        <taxon>Gammaproteobacteria</taxon>
        <taxon>Alteromonadales</taxon>
        <taxon>Alteromonadaceae</taxon>
        <taxon>Alteromonas/Salinimonas group</taxon>
        <taxon>Alteromonas</taxon>
    </lineage>
</organism>
<dbReference type="Proteomes" id="UP000001870">
    <property type="component" value="Chromosome"/>
</dbReference>
<dbReference type="AlphaFoldDB" id="F2G4I1"/>
<dbReference type="Pfam" id="PF11185">
    <property type="entry name" value="DUF2971"/>
    <property type="match status" value="1"/>
</dbReference>
<reference evidence="1 2" key="1">
    <citation type="journal article" date="2008" name="ISME J.">
        <title>Comparative genomics of two ecotypes of the marine planktonic copiotroph Alteromonas macleodii suggests alternative lifestyles associated with different kinds of particulate organic matter.</title>
        <authorList>
            <person name="Ivars-Martinez E."/>
            <person name="Martin-Cuadrado A.B."/>
            <person name="D'Auria G."/>
            <person name="Mira A."/>
            <person name="Ferriera S."/>
            <person name="Johnson J."/>
            <person name="Friedman R."/>
            <person name="Rodriguez-Valera F."/>
        </authorList>
    </citation>
    <scope>NUCLEOTIDE SEQUENCE [LARGE SCALE GENOMIC DNA]</scope>
    <source>
        <strain evidence="2">DSM 17117 / CIP 110805 / LMG 28347 / Deep ecotype</strain>
    </source>
</reference>
<protein>
    <recommendedName>
        <fullName evidence="3">DUF2971 domain-containing protein</fullName>
    </recommendedName>
</protein>
<gene>
    <name evidence="1" type="ordered locus">MADE_1016835</name>
</gene>
<dbReference type="KEGG" id="amc:MADE_1016835"/>
<keyword evidence="2" id="KW-1185">Reference proteome</keyword>
<reference evidence="1 2" key="2">
    <citation type="journal article" date="2015" name="Antonie Van Leeuwenhoek">
        <title>Ecophysiological diversity of a novel member of the genus Alteromonas, and description of Alteromonas mediterranea sp. nov.</title>
        <authorList>
            <person name="Ivanova E.P."/>
            <person name="Lopez-Perez M."/>
            <person name="Zabalos M."/>
            <person name="Nguyen S.H."/>
            <person name="Webb H.K."/>
            <person name="Ryan J."/>
            <person name="Lagutin K."/>
            <person name="Vyssotski M."/>
            <person name="Crawford R.J."/>
            <person name="Rodriguez-Valera F."/>
        </authorList>
    </citation>
    <scope>NUCLEOTIDE SEQUENCE [LARGE SCALE GENOMIC DNA]</scope>
    <source>
        <strain evidence="2">DSM 17117 / CIP 110805 / LMG 28347 / Deep ecotype</strain>
    </source>
</reference>
<proteinExistence type="predicted"/>
<accession>F2G4I1</accession>
<dbReference type="RefSeq" id="WP_012519778.1">
    <property type="nucleotide sequence ID" value="NC_011138.3"/>
</dbReference>
<evidence type="ECO:0008006" key="3">
    <source>
        <dbReference type="Google" id="ProtNLM"/>
    </source>
</evidence>
<evidence type="ECO:0000313" key="2">
    <source>
        <dbReference type="Proteomes" id="UP000001870"/>
    </source>
</evidence>
<dbReference type="EMBL" id="CP001103">
    <property type="protein sequence ID" value="AEA99491.1"/>
    <property type="molecule type" value="Genomic_DNA"/>
</dbReference>
<evidence type="ECO:0000313" key="1">
    <source>
        <dbReference type="EMBL" id="AEA99491.1"/>
    </source>
</evidence>
<dbReference type="HOGENOM" id="CLU_050666_0_0_6"/>
<sequence>MKLYKFRSFDTYSLTALQNNYIWFSKTKDFNDPFEGAFLLDEKIPPKLVEQALKQTTFKSKEDIGAERYLEMLKSMGLDENSVTNEQLFHALVKQSLDSVINVYSNMMMGCFSKCTAERDPIYENLMWSHYADGLRGYCLVFDLEQLGEDFNSIENHSVASIDVRYQDSPSSLSLEEFISTGVMPGVENFEYVDKAARVFSTKSPSWDYENEVRFMSHLKTNKHVYSADALLEIVIGSKMPQEQLSLLSAIANNVKPGISIKTASLEPGTYRLRIC</sequence>